<proteinExistence type="predicted"/>
<evidence type="ECO:0000313" key="2">
    <source>
        <dbReference type="Proteomes" id="UP001597010"/>
    </source>
</evidence>
<dbReference type="Proteomes" id="UP001597010">
    <property type="component" value="Unassembled WGS sequence"/>
</dbReference>
<evidence type="ECO:0000313" key="1">
    <source>
        <dbReference type="EMBL" id="MFD0794679.1"/>
    </source>
</evidence>
<organism evidence="1 2">
    <name type="scientific">Mucilaginibacter litoreus</name>
    <dbReference type="NCBI Taxonomy" id="1048221"/>
    <lineage>
        <taxon>Bacteria</taxon>
        <taxon>Pseudomonadati</taxon>
        <taxon>Bacteroidota</taxon>
        <taxon>Sphingobacteriia</taxon>
        <taxon>Sphingobacteriales</taxon>
        <taxon>Sphingobacteriaceae</taxon>
        <taxon>Mucilaginibacter</taxon>
    </lineage>
</organism>
<reference evidence="2" key="1">
    <citation type="journal article" date="2019" name="Int. J. Syst. Evol. Microbiol.">
        <title>The Global Catalogue of Microorganisms (GCM) 10K type strain sequencing project: providing services to taxonomists for standard genome sequencing and annotation.</title>
        <authorList>
            <consortium name="The Broad Institute Genomics Platform"/>
            <consortium name="The Broad Institute Genome Sequencing Center for Infectious Disease"/>
            <person name="Wu L."/>
            <person name="Ma J."/>
        </authorList>
    </citation>
    <scope>NUCLEOTIDE SEQUENCE [LARGE SCALE GENOMIC DNA]</scope>
    <source>
        <strain evidence="2">CCUG 61484</strain>
    </source>
</reference>
<dbReference type="Gene3D" id="3.30.530.20">
    <property type="match status" value="1"/>
</dbReference>
<sequence>MPTINLTTTINAPIERCFNVARDIDVHVASTVHTGERAIAGRTSGLIELGENVTWRAKHFGIWQNLTSKITDFDYPTYFADEQVSCAFKSFRHEHYFEQQGAQTTMRDVFNYRSPLGWLGKLADWLFLKQYMTTLLVKRNEVCKAVAEQIGIN</sequence>
<dbReference type="CDD" id="cd07820">
    <property type="entry name" value="SRPBCC_3"/>
    <property type="match status" value="1"/>
</dbReference>
<dbReference type="InterPro" id="IPR023393">
    <property type="entry name" value="START-like_dom_sf"/>
</dbReference>
<keyword evidence="1" id="KW-0131">Cell cycle</keyword>
<dbReference type="SUPFAM" id="SSF55961">
    <property type="entry name" value="Bet v1-like"/>
    <property type="match status" value="1"/>
</dbReference>
<keyword evidence="1" id="KW-0132">Cell division</keyword>
<dbReference type="RefSeq" id="WP_377116263.1">
    <property type="nucleotide sequence ID" value="NZ_JBHTHZ010000013.1"/>
</dbReference>
<comment type="caution">
    <text evidence="1">The sequence shown here is derived from an EMBL/GenBank/DDBJ whole genome shotgun (WGS) entry which is preliminary data.</text>
</comment>
<protein>
    <submittedName>
        <fullName evidence="1">Cell division protein</fullName>
    </submittedName>
</protein>
<dbReference type="EMBL" id="JBHTHZ010000013">
    <property type="protein sequence ID" value="MFD0794679.1"/>
    <property type="molecule type" value="Genomic_DNA"/>
</dbReference>
<dbReference type="GO" id="GO:0051301">
    <property type="term" value="P:cell division"/>
    <property type="evidence" value="ECO:0007669"/>
    <property type="project" value="UniProtKB-KW"/>
</dbReference>
<keyword evidence="2" id="KW-1185">Reference proteome</keyword>
<accession>A0ABW3AV34</accession>
<name>A0ABW3AV34_9SPHI</name>
<gene>
    <name evidence="1" type="ORF">ACFQZX_13715</name>
</gene>